<protein>
    <submittedName>
        <fullName evidence="10">YicC family protein</fullName>
    </submittedName>
    <submittedName>
        <fullName evidence="9">YicC-like family, N-terminal region</fullName>
    </submittedName>
</protein>
<keyword evidence="2" id="KW-0540">Nuclease</keyword>
<evidence type="ECO:0000313" key="11">
    <source>
        <dbReference type="EMBL" id="RHA91751.1"/>
    </source>
</evidence>
<dbReference type="PANTHER" id="PTHR30636:SF3">
    <property type="entry name" value="UPF0701 PROTEIN YICC"/>
    <property type="match status" value="1"/>
</dbReference>
<evidence type="ECO:0000313" key="10">
    <source>
        <dbReference type="EMBL" id="RGQ54298.1"/>
    </source>
</evidence>
<dbReference type="AlphaFoldDB" id="A0A0M6WET0"/>
<dbReference type="EMBL" id="CVRS01000016">
    <property type="protein sequence ID" value="CRL33438.1"/>
    <property type="molecule type" value="Genomic_DNA"/>
</dbReference>
<evidence type="ECO:0000256" key="2">
    <source>
        <dbReference type="ARBA" id="ARBA00022722"/>
    </source>
</evidence>
<dbReference type="EMBL" id="QSKW01000004">
    <property type="protein sequence ID" value="RHE99394.1"/>
    <property type="molecule type" value="Genomic_DNA"/>
</dbReference>
<dbReference type="Proteomes" id="UP000049828">
    <property type="component" value="Unassembled WGS sequence"/>
</dbReference>
<dbReference type="OrthoDB" id="9771229at2"/>
<evidence type="ECO:0000259" key="6">
    <source>
        <dbReference type="Pfam" id="PF03755"/>
    </source>
</evidence>
<dbReference type="InterPro" id="IPR005229">
    <property type="entry name" value="YicC/YloC-like"/>
</dbReference>
<feature type="domain" description="Endoribonuclease YicC-like C-terminal" evidence="7">
    <location>
        <begin position="173"/>
        <end position="292"/>
    </location>
</feature>
<comment type="similarity">
    <text evidence="5">Belongs to the YicC/YloC family.</text>
</comment>
<feature type="domain" description="Endoribonuclease YicC-like N-terminal" evidence="6">
    <location>
        <begin position="2"/>
        <end position="156"/>
    </location>
</feature>
<dbReference type="EMBL" id="QRTF01000002">
    <property type="protein sequence ID" value="RGQ54298.1"/>
    <property type="molecule type" value="Genomic_DNA"/>
</dbReference>
<name>A0A0M6WET0_9FIRM</name>
<dbReference type="InterPro" id="IPR013551">
    <property type="entry name" value="YicC-like_C"/>
</dbReference>
<sequence length="292" mass="33824">MIKSMTGFGRCEVTEGNRKYTVEMKSVNHRYLDVNIKMPKALNFFESTIRNLLKEYMERGKVDLYITFEDFSEDNFCLKYNEELAGEYLKHLTAMADKFGLDNDIKVSTLSRYPDVFTMEQVETDENELWAGLEKALRGAAEQFVESRIKEGEHLKNDLCAKLDNMLNYVDFIEERSPIIMKDYRERLENKVKELLEDKQIDDARIATEVTIFADKICVDEETVRLRSHIKATKDALEAGGSIGRKLDFIAQEMNREANTILSKANDLEISDTGINLKTDIEKVREQIQNIE</sequence>
<evidence type="ECO:0000256" key="1">
    <source>
        <dbReference type="ARBA" id="ARBA00001968"/>
    </source>
</evidence>
<evidence type="ECO:0000313" key="17">
    <source>
        <dbReference type="Proteomes" id="UP000286271"/>
    </source>
</evidence>
<dbReference type="EMBL" id="CYYR01000008">
    <property type="protein sequence ID" value="CUN79721.1"/>
    <property type="molecule type" value="Genomic_DNA"/>
</dbReference>
<keyword evidence="13" id="KW-1185">Reference proteome</keyword>
<dbReference type="RefSeq" id="WP_021922999.1">
    <property type="nucleotide sequence ID" value="NZ_CABJFX010000001.1"/>
</dbReference>
<evidence type="ECO:0000313" key="9">
    <source>
        <dbReference type="EMBL" id="CUN79721.1"/>
    </source>
</evidence>
<dbReference type="GO" id="GO:0004521">
    <property type="term" value="F:RNA endonuclease activity"/>
    <property type="evidence" value="ECO:0007669"/>
    <property type="project" value="InterPro"/>
</dbReference>
<evidence type="ECO:0000256" key="4">
    <source>
        <dbReference type="ARBA" id="ARBA00022801"/>
    </source>
</evidence>
<dbReference type="Pfam" id="PF03755">
    <property type="entry name" value="YicC-like_N"/>
    <property type="match status" value="1"/>
</dbReference>
<gene>
    <name evidence="12" type="ORF">DW707_04410</name>
    <name evidence="11" type="ORF">DW914_00750</name>
    <name evidence="10" type="ORF">DWY96_01545</name>
    <name evidence="9" type="ORF">ERS852392_01386</name>
    <name evidence="8" type="ORF">RIL183_02071</name>
</gene>
<dbReference type="EMBL" id="QSFX01000001">
    <property type="protein sequence ID" value="RHA91751.1"/>
    <property type="molecule type" value="Genomic_DNA"/>
</dbReference>
<evidence type="ECO:0000256" key="5">
    <source>
        <dbReference type="ARBA" id="ARBA00035648"/>
    </source>
</evidence>
<organism evidence="8 13">
    <name type="scientific">Roseburia inulinivorans</name>
    <dbReference type="NCBI Taxonomy" id="360807"/>
    <lineage>
        <taxon>Bacteria</taxon>
        <taxon>Bacillati</taxon>
        <taxon>Bacillota</taxon>
        <taxon>Clostridia</taxon>
        <taxon>Lachnospirales</taxon>
        <taxon>Lachnospiraceae</taxon>
        <taxon>Roseburia</taxon>
    </lineage>
</organism>
<accession>A0A0M6WET0</accession>
<proteinExistence type="inferred from homology"/>
<evidence type="ECO:0000313" key="16">
    <source>
        <dbReference type="Proteomes" id="UP000283738"/>
    </source>
</evidence>
<dbReference type="PANTHER" id="PTHR30636">
    <property type="entry name" value="UPF0701 PROTEIN YICC"/>
    <property type="match status" value="1"/>
</dbReference>
<reference evidence="13" key="1">
    <citation type="submission" date="2015-05" db="EMBL/GenBank/DDBJ databases">
        <authorList>
            <consortium name="Pathogen Informatics"/>
        </authorList>
    </citation>
    <scope>NUCLEOTIDE SEQUENCE [LARGE SCALE GENOMIC DNA]</scope>
    <source>
        <strain evidence="9 14">2789STDY5608835</strain>
        <strain evidence="13">L1-83</strain>
    </source>
</reference>
<evidence type="ECO:0000256" key="3">
    <source>
        <dbReference type="ARBA" id="ARBA00022759"/>
    </source>
</evidence>
<dbReference type="GO" id="GO:0016787">
    <property type="term" value="F:hydrolase activity"/>
    <property type="evidence" value="ECO:0007669"/>
    <property type="project" value="UniProtKB-KW"/>
</dbReference>
<keyword evidence="4" id="KW-0378">Hydrolase</keyword>
<dbReference type="Proteomes" id="UP000286271">
    <property type="component" value="Unassembled WGS sequence"/>
</dbReference>
<reference evidence="8" key="2">
    <citation type="submission" date="2015-05" db="EMBL/GenBank/DDBJ databases">
        <authorList>
            <person name="Wang D.B."/>
            <person name="Wang M."/>
        </authorList>
    </citation>
    <scope>NUCLEOTIDE SEQUENCE [LARGE SCALE GENOMIC DNA]</scope>
    <source>
        <strain evidence="8">L1-83</strain>
    </source>
</reference>
<dbReference type="Proteomes" id="UP000095395">
    <property type="component" value="Unassembled WGS sequence"/>
</dbReference>
<keyword evidence="3" id="KW-0255">Endonuclease</keyword>
<dbReference type="Proteomes" id="UP000283492">
    <property type="component" value="Unassembled WGS sequence"/>
</dbReference>
<evidence type="ECO:0000313" key="12">
    <source>
        <dbReference type="EMBL" id="RHE99394.1"/>
    </source>
</evidence>
<dbReference type="InterPro" id="IPR013527">
    <property type="entry name" value="YicC-like_N"/>
</dbReference>
<evidence type="ECO:0000313" key="15">
    <source>
        <dbReference type="Proteomes" id="UP000283492"/>
    </source>
</evidence>
<dbReference type="NCBIfam" id="TIGR00255">
    <property type="entry name" value="YicC/YloC family endoribonuclease"/>
    <property type="match status" value="1"/>
</dbReference>
<comment type="cofactor">
    <cofactor evidence="1">
        <name>a divalent metal cation</name>
        <dbReference type="ChEBI" id="CHEBI:60240"/>
    </cofactor>
</comment>
<dbReference type="Proteomes" id="UP000283738">
    <property type="component" value="Unassembled WGS sequence"/>
</dbReference>
<dbReference type="Pfam" id="PF08340">
    <property type="entry name" value="YicC-like_C"/>
    <property type="match status" value="1"/>
</dbReference>
<evidence type="ECO:0000313" key="13">
    <source>
        <dbReference type="Proteomes" id="UP000049828"/>
    </source>
</evidence>
<evidence type="ECO:0000259" key="7">
    <source>
        <dbReference type="Pfam" id="PF08340"/>
    </source>
</evidence>
<evidence type="ECO:0000313" key="8">
    <source>
        <dbReference type="EMBL" id="CRL33438.1"/>
    </source>
</evidence>
<reference evidence="15 16" key="3">
    <citation type="submission" date="2018-08" db="EMBL/GenBank/DDBJ databases">
        <title>A genome reference for cultivated species of the human gut microbiota.</title>
        <authorList>
            <person name="Zou Y."/>
            <person name="Xue W."/>
            <person name="Luo G."/>
        </authorList>
    </citation>
    <scope>NUCLEOTIDE SEQUENCE [LARGE SCALE GENOMIC DNA]</scope>
    <source>
        <strain evidence="10 16">AF28-15</strain>
        <strain evidence="12 17">AM27-11</strain>
        <strain evidence="11 15">AM42-1AC</strain>
    </source>
</reference>
<evidence type="ECO:0000313" key="14">
    <source>
        <dbReference type="Proteomes" id="UP000095395"/>
    </source>
</evidence>
<dbReference type="STRING" id="360807.ERS852392_01386"/>